<sequence length="320" mass="34227">MKQPIALTVLGGFLGAGKTTVLNYLLQAPHGLRLMVLVNDFGAVNVDATLIESVSGDGVVSLRNGCVCCSMGGELMNALMAIEKRGDCLDGLVIEGSGVSDPRKIAQIGALGQGFALQSVITVVDAASVLSQREDRYVGDMVKRQIVGAHVILLNKTDLVDTAHGAEVLSWLHDMAPGVPVFAGSRGRYDWEVLLAPPVQTSEAPTSRMSSSWTMGRPNGSEHFESSPVFQSYCFENAGAFDEQRLRDIFAGLHESVLRAKGIVHVGPDKRICVLHYVRGHVLTLDVSNQRYAGSSLIFVGTPDFAQAPLAEALELALLK</sequence>
<dbReference type="InterPro" id="IPR051316">
    <property type="entry name" value="Zinc-reg_GTPase_activator"/>
</dbReference>
<protein>
    <submittedName>
        <fullName evidence="8">Cobalamin biosynthesis protein</fullName>
    </submittedName>
</protein>
<dbReference type="AlphaFoldDB" id="V8QY12"/>
<evidence type="ECO:0000256" key="2">
    <source>
        <dbReference type="ARBA" id="ARBA00022801"/>
    </source>
</evidence>
<evidence type="ECO:0000313" key="9">
    <source>
        <dbReference type="Proteomes" id="UP000018733"/>
    </source>
</evidence>
<dbReference type="CDD" id="cd03112">
    <property type="entry name" value="CobW-like"/>
    <property type="match status" value="1"/>
</dbReference>
<evidence type="ECO:0000256" key="6">
    <source>
        <dbReference type="ARBA" id="ARBA00049117"/>
    </source>
</evidence>
<evidence type="ECO:0000313" key="8">
    <source>
        <dbReference type="EMBL" id="ETF04205.1"/>
    </source>
</evidence>
<proteinExistence type="inferred from homology"/>
<dbReference type="OrthoDB" id="9808822at2"/>
<reference evidence="8 9" key="1">
    <citation type="journal article" date="2014" name="Genome Announc.">
        <title>Draft Genome Sequence of Advenella kashmirensis Strain W13003, a Polycyclic Aromatic Hydrocarbon-Degrading Bacterium.</title>
        <authorList>
            <person name="Wang X."/>
            <person name="Jin D."/>
            <person name="Zhou L."/>
            <person name="Wu L."/>
            <person name="An W."/>
            <person name="Zhao L."/>
        </authorList>
    </citation>
    <scope>NUCLEOTIDE SEQUENCE [LARGE SCALE GENOMIC DNA]</scope>
    <source>
        <strain evidence="8 9">W13003</strain>
    </source>
</reference>
<dbReference type="PATRIC" id="fig|1424334.3.peg.660"/>
<keyword evidence="3" id="KW-0143">Chaperone</keyword>
<dbReference type="RefSeq" id="WP_024003722.1">
    <property type="nucleotide sequence ID" value="NZ_KI650979.1"/>
</dbReference>
<evidence type="ECO:0000259" key="7">
    <source>
        <dbReference type="SMART" id="SM00833"/>
    </source>
</evidence>
<dbReference type="SUPFAM" id="SSF90002">
    <property type="entry name" value="Hypothetical protein YjiA, C-terminal domain"/>
    <property type="match status" value="1"/>
</dbReference>
<dbReference type="HOGENOM" id="CLU_017452_1_1_4"/>
<dbReference type="InterPro" id="IPR011629">
    <property type="entry name" value="CobW-like_C"/>
</dbReference>
<dbReference type="GO" id="GO:0016787">
    <property type="term" value="F:hydrolase activity"/>
    <property type="evidence" value="ECO:0007669"/>
    <property type="project" value="UniProtKB-KW"/>
</dbReference>
<keyword evidence="9" id="KW-1185">Reference proteome</keyword>
<accession>V8QY12</accession>
<comment type="caution">
    <text evidence="8">The sequence shown here is derived from an EMBL/GenBank/DDBJ whole genome shotgun (WGS) entry which is preliminary data.</text>
</comment>
<feature type="domain" description="CobW C-terminal" evidence="7">
    <location>
        <begin position="230"/>
        <end position="318"/>
    </location>
</feature>
<dbReference type="InterPro" id="IPR003495">
    <property type="entry name" value="CobW/HypB/UreG_nucleotide-bd"/>
</dbReference>
<dbReference type="SMART" id="SM00833">
    <property type="entry name" value="CobW_C"/>
    <property type="match status" value="1"/>
</dbReference>
<dbReference type="Pfam" id="PF02492">
    <property type="entry name" value="cobW"/>
    <property type="match status" value="1"/>
</dbReference>
<comment type="function">
    <text evidence="5">Zinc chaperone that directly transfers zinc cofactor to target proteins, thereby activating them. Zinc is transferred from the CXCC motif in the GTPase domain to the zinc binding site in target proteins in a process requiring GTP hydrolysis.</text>
</comment>
<dbReference type="SUPFAM" id="SSF52540">
    <property type="entry name" value="P-loop containing nucleoside triphosphate hydrolases"/>
    <property type="match status" value="1"/>
</dbReference>
<dbReference type="PANTHER" id="PTHR13748">
    <property type="entry name" value="COBW-RELATED"/>
    <property type="match status" value="1"/>
</dbReference>
<dbReference type="EMBL" id="AYXT01000001">
    <property type="protein sequence ID" value="ETF04205.1"/>
    <property type="molecule type" value="Genomic_DNA"/>
</dbReference>
<dbReference type="eggNOG" id="COG0523">
    <property type="taxonomic scope" value="Bacteria"/>
</dbReference>
<dbReference type="Gene3D" id="3.30.1220.10">
    <property type="entry name" value="CobW-like, C-terminal domain"/>
    <property type="match status" value="1"/>
</dbReference>
<organism evidence="8 9">
    <name type="scientific">Advenella kashmirensis W13003</name>
    <dbReference type="NCBI Taxonomy" id="1424334"/>
    <lineage>
        <taxon>Bacteria</taxon>
        <taxon>Pseudomonadati</taxon>
        <taxon>Pseudomonadota</taxon>
        <taxon>Betaproteobacteria</taxon>
        <taxon>Burkholderiales</taxon>
        <taxon>Alcaligenaceae</taxon>
    </lineage>
</organism>
<dbReference type="Gene3D" id="3.40.50.300">
    <property type="entry name" value="P-loop containing nucleotide triphosphate hydrolases"/>
    <property type="match status" value="1"/>
</dbReference>
<dbReference type="InterPro" id="IPR036627">
    <property type="entry name" value="CobW-likC_sf"/>
</dbReference>
<keyword evidence="1" id="KW-0547">Nucleotide-binding</keyword>
<evidence type="ECO:0000256" key="4">
    <source>
        <dbReference type="ARBA" id="ARBA00034320"/>
    </source>
</evidence>
<gene>
    <name evidence="8" type="ORF">W822_03275</name>
</gene>
<dbReference type="Proteomes" id="UP000018733">
    <property type="component" value="Unassembled WGS sequence"/>
</dbReference>
<comment type="similarity">
    <text evidence="4">Belongs to the SIMIBI class G3E GTPase family. ZNG1 subfamily.</text>
</comment>
<comment type="catalytic activity">
    <reaction evidence="6">
        <text>GTP + H2O = GDP + phosphate + H(+)</text>
        <dbReference type="Rhea" id="RHEA:19669"/>
        <dbReference type="ChEBI" id="CHEBI:15377"/>
        <dbReference type="ChEBI" id="CHEBI:15378"/>
        <dbReference type="ChEBI" id="CHEBI:37565"/>
        <dbReference type="ChEBI" id="CHEBI:43474"/>
        <dbReference type="ChEBI" id="CHEBI:58189"/>
    </reaction>
    <physiologicalReaction direction="left-to-right" evidence="6">
        <dbReference type="Rhea" id="RHEA:19670"/>
    </physiologicalReaction>
</comment>
<dbReference type="STRING" id="1424334.W822_03275"/>
<evidence type="ECO:0000256" key="5">
    <source>
        <dbReference type="ARBA" id="ARBA00045658"/>
    </source>
</evidence>
<keyword evidence="2" id="KW-0378">Hydrolase</keyword>
<evidence type="ECO:0000256" key="1">
    <source>
        <dbReference type="ARBA" id="ARBA00022741"/>
    </source>
</evidence>
<dbReference type="GO" id="GO:0000166">
    <property type="term" value="F:nucleotide binding"/>
    <property type="evidence" value="ECO:0007669"/>
    <property type="project" value="UniProtKB-KW"/>
</dbReference>
<dbReference type="Pfam" id="PF07683">
    <property type="entry name" value="CobW_C"/>
    <property type="match status" value="1"/>
</dbReference>
<name>V8QY12_9BURK</name>
<evidence type="ECO:0000256" key="3">
    <source>
        <dbReference type="ARBA" id="ARBA00023186"/>
    </source>
</evidence>
<dbReference type="InterPro" id="IPR027417">
    <property type="entry name" value="P-loop_NTPase"/>
</dbReference>